<sequence>MIRRIWRSYTTPDKADAYEHLMETLMFPAIEGLKLPGYRNMELLRRVSDDEVEFIWVMTFENSKRLTPLRAEANDPVSVPRAAQDLLTRWDERASFYEMRQASPT</sequence>
<dbReference type="InterPro" id="IPR011008">
    <property type="entry name" value="Dimeric_a/b-barrel"/>
</dbReference>
<dbReference type="STRING" id="1192868.GCA_000304395_00706"/>
<accession>A0A316BYF8</accession>
<name>A0A316BYF8_PSESE</name>
<protein>
    <recommendedName>
        <fullName evidence="3">Antibiotic biosynthesis monooxygenase</fullName>
    </recommendedName>
</protein>
<dbReference type="AlphaFoldDB" id="A0A316BYF8"/>
<dbReference type="SUPFAM" id="SSF54909">
    <property type="entry name" value="Dimeric alpha+beta barrel"/>
    <property type="match status" value="1"/>
</dbReference>
<comment type="caution">
    <text evidence="1">The sequence shown here is derived from an EMBL/GenBank/DDBJ whole genome shotgun (WGS) entry which is preliminary data.</text>
</comment>
<keyword evidence="2" id="KW-1185">Reference proteome</keyword>
<dbReference type="Proteomes" id="UP000245396">
    <property type="component" value="Unassembled WGS sequence"/>
</dbReference>
<evidence type="ECO:0000313" key="1">
    <source>
        <dbReference type="EMBL" id="PWJ79455.1"/>
    </source>
</evidence>
<dbReference type="EMBL" id="QGGG01000015">
    <property type="protein sequence ID" value="PWJ79455.1"/>
    <property type="molecule type" value="Genomic_DNA"/>
</dbReference>
<evidence type="ECO:0008006" key="3">
    <source>
        <dbReference type="Google" id="ProtNLM"/>
    </source>
</evidence>
<reference evidence="1 2" key="1">
    <citation type="submission" date="2018-05" db="EMBL/GenBank/DDBJ databases">
        <title>Genomic Encyclopedia of Type Strains, Phase IV (KMG-IV): sequencing the most valuable type-strain genomes for metagenomic binning, comparative biology and taxonomic classification.</title>
        <authorList>
            <person name="Goeker M."/>
        </authorList>
    </citation>
    <scope>NUCLEOTIDE SEQUENCE [LARGE SCALE GENOMIC DNA]</scope>
    <source>
        <strain evidence="1 2">DSM 6986</strain>
    </source>
</reference>
<organism evidence="1 2">
    <name type="scientific">Pseudaminobacter salicylatoxidans</name>
    <dbReference type="NCBI Taxonomy" id="93369"/>
    <lineage>
        <taxon>Bacteria</taxon>
        <taxon>Pseudomonadati</taxon>
        <taxon>Pseudomonadota</taxon>
        <taxon>Alphaproteobacteria</taxon>
        <taxon>Hyphomicrobiales</taxon>
        <taxon>Phyllobacteriaceae</taxon>
        <taxon>Pseudaminobacter</taxon>
    </lineage>
</organism>
<gene>
    <name evidence="1" type="ORF">C7441_11565</name>
</gene>
<evidence type="ECO:0000313" key="2">
    <source>
        <dbReference type="Proteomes" id="UP000245396"/>
    </source>
</evidence>
<proteinExistence type="predicted"/>